<dbReference type="Proteomes" id="UP000677082">
    <property type="component" value="Unassembled WGS sequence"/>
</dbReference>
<keyword evidence="3" id="KW-1185">Reference proteome</keyword>
<keyword evidence="1" id="KW-1133">Transmembrane helix</keyword>
<keyword evidence="1" id="KW-0812">Transmembrane</keyword>
<feature type="transmembrane region" description="Helical" evidence="1">
    <location>
        <begin position="42"/>
        <end position="62"/>
    </location>
</feature>
<protein>
    <recommendedName>
        <fullName evidence="4">CU044_5270 family protein</fullName>
    </recommendedName>
</protein>
<evidence type="ECO:0000256" key="1">
    <source>
        <dbReference type="SAM" id="Phobius"/>
    </source>
</evidence>
<name>A0A919TEA8_9ACTN</name>
<dbReference type="EMBL" id="BOQN01000067">
    <property type="protein sequence ID" value="GIM93507.1"/>
    <property type="molecule type" value="Genomic_DNA"/>
</dbReference>
<dbReference type="AlphaFoldDB" id="A0A919TEA8"/>
<organism evidence="2 3">
    <name type="scientific">Paractinoplanes toevensis</name>
    <dbReference type="NCBI Taxonomy" id="571911"/>
    <lineage>
        <taxon>Bacteria</taxon>
        <taxon>Bacillati</taxon>
        <taxon>Actinomycetota</taxon>
        <taxon>Actinomycetes</taxon>
        <taxon>Micromonosporales</taxon>
        <taxon>Micromonosporaceae</taxon>
        <taxon>Paractinoplanes</taxon>
    </lineage>
</organism>
<comment type="caution">
    <text evidence="2">The sequence shown here is derived from an EMBL/GenBank/DDBJ whole genome shotgun (WGS) entry which is preliminary data.</text>
</comment>
<sequence>MSYDTEERLSAAMQDIAGDRPYAPDLDRIENRGRKLRHRRTAWRLTGGATFAAAAIAAVAVATTGSGTHAPATQLAAPNPTATSSAAAETPLAQLVGYLTTAPKPAGDATLLRRDQVYTNGLKVDVWDLHADNGDYYFAKTRGALPAQVKGGHKQEDEAGRKKAVAAAKLAAQGNLNDARKRMALAYLPKNPKVKPTIEAPGVTPPGPVSTKLPKDIQELAKVNKTDNWVWTNSMDALRDGAGDPLVRAGVLRLLGQMPEITVRKSTIGAQPVLVLTAGLPAAVGKERLTVNADTGLPIKYAADDVAINYTVTRETIADVADGKF</sequence>
<evidence type="ECO:0000313" key="3">
    <source>
        <dbReference type="Proteomes" id="UP000677082"/>
    </source>
</evidence>
<evidence type="ECO:0008006" key="4">
    <source>
        <dbReference type="Google" id="ProtNLM"/>
    </source>
</evidence>
<reference evidence="2 3" key="1">
    <citation type="submission" date="2021-03" db="EMBL/GenBank/DDBJ databases">
        <title>Whole genome shotgun sequence of Actinoplanes toevensis NBRC 105298.</title>
        <authorList>
            <person name="Komaki H."/>
            <person name="Tamura T."/>
        </authorList>
    </citation>
    <scope>NUCLEOTIDE SEQUENCE [LARGE SCALE GENOMIC DNA]</scope>
    <source>
        <strain evidence="2 3">NBRC 105298</strain>
    </source>
</reference>
<evidence type="ECO:0000313" key="2">
    <source>
        <dbReference type="EMBL" id="GIM93507.1"/>
    </source>
</evidence>
<proteinExistence type="predicted"/>
<dbReference type="RefSeq" id="WP_213009326.1">
    <property type="nucleotide sequence ID" value="NZ_BOQN01000067.1"/>
</dbReference>
<accession>A0A919TEA8</accession>
<gene>
    <name evidence="2" type="ORF">Ato02nite_053000</name>
</gene>
<keyword evidence="1" id="KW-0472">Membrane</keyword>